<dbReference type="Pfam" id="PF02515">
    <property type="entry name" value="CoA_transf_3"/>
    <property type="match status" value="1"/>
</dbReference>
<dbReference type="Gene3D" id="3.30.1540.10">
    <property type="entry name" value="formyl-coa transferase, domain 3"/>
    <property type="match status" value="1"/>
</dbReference>
<dbReference type="KEGG" id="sdf:ACG33_00390"/>
<dbReference type="STRING" id="465721.ACG33_00390"/>
<dbReference type="GO" id="GO:0003824">
    <property type="term" value="F:catalytic activity"/>
    <property type="evidence" value="ECO:0007669"/>
    <property type="project" value="InterPro"/>
</dbReference>
<proteinExistence type="predicted"/>
<sequence>MLQSLGASVEASSGPEDTDPAIAWARSGLMSLTGTADGPAQMCPVPLASCADGTLKALRCIAVASHVDSPLADALSADTLPVGSALLGERAAIAGLRRNGSVSPGGSCHLLQTSDGWLAINLTREADWDSVPAWLEDEHSGTWEAVIAAVASRRTVALVERARLLGLAACVSAPPTPSTGSWYIATRCGPPTSSMERRGPMRVVDLSSLWAGPLCSHLLQILGAQVIKVESLARPDGARGGPAEFYDLLNGGKRSVAVNFDGPGIARLQELIDWADVVIEASRPRGLRQLGVIAEDCIARRGGLTWISITGYGRDEPEAYWTAFGDDAGVAAGLSAMMYEMTGLPLICGDAIADPLAGMHAALAALASHQGGGGRLLSLPLRDVVAHCISYSMPADREVLRERWKSWTQIARAHGLDATPPAARRAADRARDLGADTDTALGGWDRSC</sequence>
<dbReference type="InterPro" id="IPR023606">
    <property type="entry name" value="CoA-Trfase_III_dom_1_sf"/>
</dbReference>
<dbReference type="InterPro" id="IPR003673">
    <property type="entry name" value="CoA-Trfase_fam_III"/>
</dbReference>
<dbReference type="Proteomes" id="UP000070250">
    <property type="component" value="Chromosome"/>
</dbReference>
<dbReference type="AlphaFoldDB" id="A0A127F7L3"/>
<dbReference type="PATRIC" id="fig|465721.4.peg.85"/>
<evidence type="ECO:0000313" key="2">
    <source>
        <dbReference type="Proteomes" id="UP000070250"/>
    </source>
</evidence>
<dbReference type="SUPFAM" id="SSF89796">
    <property type="entry name" value="CoA-transferase family III (CaiB/BaiF)"/>
    <property type="match status" value="2"/>
</dbReference>
<gene>
    <name evidence="1" type="ORF">ACG33_00390</name>
</gene>
<evidence type="ECO:0008006" key="3">
    <source>
        <dbReference type="Google" id="ProtNLM"/>
    </source>
</evidence>
<organism evidence="1 2">
    <name type="scientific">Steroidobacter denitrificans</name>
    <dbReference type="NCBI Taxonomy" id="465721"/>
    <lineage>
        <taxon>Bacteria</taxon>
        <taxon>Pseudomonadati</taxon>
        <taxon>Pseudomonadota</taxon>
        <taxon>Gammaproteobacteria</taxon>
        <taxon>Steroidobacterales</taxon>
        <taxon>Steroidobacteraceae</taxon>
        <taxon>Steroidobacter</taxon>
    </lineage>
</organism>
<dbReference type="EMBL" id="CP011971">
    <property type="protein sequence ID" value="AMN45585.1"/>
    <property type="molecule type" value="Genomic_DNA"/>
</dbReference>
<reference evidence="1 2" key="1">
    <citation type="submission" date="2015-06" db="EMBL/GenBank/DDBJ databases">
        <title>A Comprehensive Approach to Explore the Metabolic and Phylogenetic Diversity of Bacterial Steroid Degradation in the Environment: Testosterone as an Example.</title>
        <authorList>
            <person name="Yang F.-C."/>
            <person name="Chen Y.-L."/>
            <person name="Yu C.-P."/>
            <person name="Tang S.-L."/>
            <person name="Wang P.-H."/>
            <person name="Ismail W."/>
            <person name="Wang C.-H."/>
            <person name="Yang C.-Y."/>
            <person name="Chiang Y.-R."/>
        </authorList>
    </citation>
    <scope>NUCLEOTIDE SEQUENCE [LARGE SCALE GENOMIC DNA]</scope>
    <source>
        <strain evidence="1 2">DSM 18526</strain>
    </source>
</reference>
<name>A0A127F7L3_STEDE</name>
<dbReference type="Gene3D" id="3.40.50.10540">
    <property type="entry name" value="Crotonobetainyl-coa:carnitine coa-transferase, domain 1"/>
    <property type="match status" value="2"/>
</dbReference>
<protein>
    <recommendedName>
        <fullName evidence="3">Acyl-CoA transferase</fullName>
    </recommendedName>
</protein>
<dbReference type="PANTHER" id="PTHR48228:SF5">
    <property type="entry name" value="ALPHA-METHYLACYL-COA RACEMASE"/>
    <property type="match status" value="1"/>
</dbReference>
<evidence type="ECO:0000313" key="1">
    <source>
        <dbReference type="EMBL" id="AMN45585.1"/>
    </source>
</evidence>
<dbReference type="InterPro" id="IPR044855">
    <property type="entry name" value="CoA-Trfase_III_dom3_sf"/>
</dbReference>
<dbReference type="PANTHER" id="PTHR48228">
    <property type="entry name" value="SUCCINYL-COA--D-CITRAMALATE COA-TRANSFERASE"/>
    <property type="match status" value="1"/>
</dbReference>
<dbReference type="InterPro" id="IPR050509">
    <property type="entry name" value="CoA-transferase_III"/>
</dbReference>
<accession>A0A127F7L3</accession>
<keyword evidence="2" id="KW-1185">Reference proteome</keyword>